<dbReference type="PANTHER" id="PTHR43820:SF5">
    <property type="entry name" value="HIGH-AFFINITY BRANCHED-CHAIN AMINO ACID TRANSPORT ATP-BINDING PROTEIN"/>
    <property type="match status" value="1"/>
</dbReference>
<keyword evidence="5" id="KW-0029">Amino-acid transport</keyword>
<keyword evidence="3" id="KW-0547">Nucleotide-binding</keyword>
<keyword evidence="8" id="KW-1185">Reference proteome</keyword>
<protein>
    <submittedName>
        <fullName evidence="7">Branched-chain amino acid transport system ATP-binding protein</fullName>
    </submittedName>
</protein>
<dbReference type="CDD" id="cd03224">
    <property type="entry name" value="ABC_TM1139_LivF_branched"/>
    <property type="match status" value="1"/>
</dbReference>
<dbReference type="InterPro" id="IPR003439">
    <property type="entry name" value="ABC_transporter-like_ATP-bd"/>
</dbReference>
<dbReference type="PROSITE" id="PS50893">
    <property type="entry name" value="ABC_TRANSPORTER_2"/>
    <property type="match status" value="1"/>
</dbReference>
<evidence type="ECO:0000313" key="8">
    <source>
        <dbReference type="Proteomes" id="UP001237448"/>
    </source>
</evidence>
<dbReference type="Pfam" id="PF00005">
    <property type="entry name" value="ABC_tran"/>
    <property type="match status" value="1"/>
</dbReference>
<keyword evidence="2" id="KW-0813">Transport</keyword>
<evidence type="ECO:0000259" key="6">
    <source>
        <dbReference type="PROSITE" id="PS50893"/>
    </source>
</evidence>
<dbReference type="GO" id="GO:0005524">
    <property type="term" value="F:ATP binding"/>
    <property type="evidence" value="ECO:0007669"/>
    <property type="project" value="UniProtKB-KW"/>
</dbReference>
<evidence type="ECO:0000256" key="2">
    <source>
        <dbReference type="ARBA" id="ARBA00022448"/>
    </source>
</evidence>
<evidence type="ECO:0000256" key="1">
    <source>
        <dbReference type="ARBA" id="ARBA00005417"/>
    </source>
</evidence>
<evidence type="ECO:0000256" key="5">
    <source>
        <dbReference type="ARBA" id="ARBA00022970"/>
    </source>
</evidence>
<dbReference type="SUPFAM" id="SSF52540">
    <property type="entry name" value="P-loop containing nucleoside triphosphate hydrolases"/>
    <property type="match status" value="1"/>
</dbReference>
<dbReference type="RefSeq" id="WP_307434919.1">
    <property type="nucleotide sequence ID" value="NZ_JAUSVK010000001.1"/>
</dbReference>
<keyword evidence="4 7" id="KW-0067">ATP-binding</keyword>
<comment type="similarity">
    <text evidence="1">Belongs to the ABC transporter superfamily.</text>
</comment>
<name>A0ABU0FMP3_9HYPH</name>
<evidence type="ECO:0000256" key="4">
    <source>
        <dbReference type="ARBA" id="ARBA00022840"/>
    </source>
</evidence>
<evidence type="ECO:0000256" key="3">
    <source>
        <dbReference type="ARBA" id="ARBA00022741"/>
    </source>
</evidence>
<reference evidence="7 8" key="1">
    <citation type="submission" date="2023-07" db="EMBL/GenBank/DDBJ databases">
        <title>Genomic Encyclopedia of Type Strains, Phase IV (KMG-IV): sequencing the most valuable type-strain genomes for metagenomic binning, comparative biology and taxonomic classification.</title>
        <authorList>
            <person name="Goeker M."/>
        </authorList>
    </citation>
    <scope>NUCLEOTIDE SEQUENCE [LARGE SCALE GENOMIC DNA]</scope>
    <source>
        <strain evidence="7 8">DSM 5896</strain>
    </source>
</reference>
<feature type="domain" description="ABC transporter" evidence="6">
    <location>
        <begin position="4"/>
        <end position="233"/>
    </location>
</feature>
<dbReference type="Proteomes" id="UP001237448">
    <property type="component" value="Unassembled WGS sequence"/>
</dbReference>
<evidence type="ECO:0000313" key="7">
    <source>
        <dbReference type="EMBL" id="MDQ0395746.1"/>
    </source>
</evidence>
<dbReference type="SMART" id="SM00382">
    <property type="entry name" value="AAA"/>
    <property type="match status" value="1"/>
</dbReference>
<dbReference type="PANTHER" id="PTHR43820">
    <property type="entry name" value="HIGH-AFFINITY BRANCHED-CHAIN AMINO ACID TRANSPORT ATP-BINDING PROTEIN LIVF"/>
    <property type="match status" value="1"/>
</dbReference>
<accession>A0ABU0FMP3</accession>
<dbReference type="InterPro" id="IPR003593">
    <property type="entry name" value="AAA+_ATPase"/>
</dbReference>
<dbReference type="Gene3D" id="3.40.50.300">
    <property type="entry name" value="P-loop containing nucleotide triphosphate hydrolases"/>
    <property type="match status" value="1"/>
</dbReference>
<dbReference type="EMBL" id="JAUSVK010000001">
    <property type="protein sequence ID" value="MDQ0395746.1"/>
    <property type="molecule type" value="Genomic_DNA"/>
</dbReference>
<dbReference type="InterPro" id="IPR052156">
    <property type="entry name" value="BCAA_Transport_ATP-bd_LivF"/>
</dbReference>
<gene>
    <name evidence="7" type="ORF">J3R73_005538</name>
</gene>
<dbReference type="InterPro" id="IPR027417">
    <property type="entry name" value="P-loop_NTPase"/>
</dbReference>
<proteinExistence type="inferred from homology"/>
<comment type="caution">
    <text evidence="7">The sequence shown here is derived from an EMBL/GenBank/DDBJ whole genome shotgun (WGS) entry which is preliminary data.</text>
</comment>
<sequence length="241" mass="25769">MSLLEIKSLDVRHGLLQAVRGIDFAVEKGETVALVGANGAGKTTLLRAIAGAHIPFGGSVHFGGVDITHIPAYSRVGLGVALVPEGRRLFSQMTVEENLILARSAGRKGPWTIDRVFEAFPNLVPRRKAKAGNLSGGEQQATAIGRALMTNPEILLLDEVSLGLSPLAVDRVYASLDTLIQGGTTIILVEQDLRRAMRVADRIVCMLEGKIVLEGKRGEITREQVSEAYFGLGSAKGRLHA</sequence>
<organism evidence="7 8">
    <name type="scientific">Labrys monachus</name>
    <dbReference type="NCBI Taxonomy" id="217067"/>
    <lineage>
        <taxon>Bacteria</taxon>
        <taxon>Pseudomonadati</taxon>
        <taxon>Pseudomonadota</taxon>
        <taxon>Alphaproteobacteria</taxon>
        <taxon>Hyphomicrobiales</taxon>
        <taxon>Xanthobacteraceae</taxon>
        <taxon>Labrys</taxon>
    </lineage>
</organism>